<dbReference type="InterPro" id="IPR036890">
    <property type="entry name" value="HATPase_C_sf"/>
</dbReference>
<evidence type="ECO:0000256" key="6">
    <source>
        <dbReference type="ARBA" id="ARBA00022777"/>
    </source>
</evidence>
<keyword evidence="8" id="KW-1133">Transmembrane helix</keyword>
<dbReference type="Pfam" id="PF00672">
    <property type="entry name" value="HAMP"/>
    <property type="match status" value="1"/>
</dbReference>
<dbReference type="RefSeq" id="WP_075294173.1">
    <property type="nucleotide sequence ID" value="NZ_CP018802.1"/>
</dbReference>
<keyword evidence="5" id="KW-0808">Transferase</keyword>
<dbReference type="Pfam" id="PF00512">
    <property type="entry name" value="HisKA"/>
    <property type="match status" value="1"/>
</dbReference>
<evidence type="ECO:0000256" key="8">
    <source>
        <dbReference type="SAM" id="Phobius"/>
    </source>
</evidence>
<dbReference type="PANTHER" id="PTHR43065:SF42">
    <property type="entry name" value="TWO-COMPONENT SENSOR PPRA"/>
    <property type="match status" value="1"/>
</dbReference>
<dbReference type="InterPro" id="IPR004358">
    <property type="entry name" value="Sig_transdc_His_kin-like_C"/>
</dbReference>
<dbReference type="SUPFAM" id="SSF52172">
    <property type="entry name" value="CheY-like"/>
    <property type="match status" value="1"/>
</dbReference>
<reference evidence="12 13" key="1">
    <citation type="submission" date="2020-12" db="EMBL/GenBank/DDBJ databases">
        <title>ASc-MMNZ-VFA-070.</title>
        <authorList>
            <person name="Schryvers A."/>
            <person name="Mostafa Nazari M."/>
            <person name="Farshchi Andisi V."/>
            <person name="Timsit E."/>
            <person name="Walter Morck D."/>
        </authorList>
    </citation>
    <scope>NUCLEOTIDE SEQUENCE [LARGE SCALE GENOMIC DNA]</scope>
    <source>
        <strain evidence="12 13">ASc-MMNZ-VFA-070</strain>
    </source>
</reference>
<dbReference type="InterPro" id="IPR005467">
    <property type="entry name" value="His_kinase_dom"/>
</dbReference>
<dbReference type="CDD" id="cd06225">
    <property type="entry name" value="HAMP"/>
    <property type="match status" value="1"/>
</dbReference>
<dbReference type="Gene3D" id="3.30.450.20">
    <property type="entry name" value="PAS domain"/>
    <property type="match status" value="1"/>
</dbReference>
<feature type="domain" description="Histidine kinase" evidence="9">
    <location>
        <begin position="514"/>
        <end position="729"/>
    </location>
</feature>
<dbReference type="GO" id="GO:0000155">
    <property type="term" value="F:phosphorelay sensor kinase activity"/>
    <property type="evidence" value="ECO:0007669"/>
    <property type="project" value="InterPro"/>
</dbReference>
<evidence type="ECO:0000256" key="3">
    <source>
        <dbReference type="ARBA" id="ARBA00012438"/>
    </source>
</evidence>
<dbReference type="PROSITE" id="PS50885">
    <property type="entry name" value="HAMP"/>
    <property type="match status" value="1"/>
</dbReference>
<dbReference type="SMART" id="SM00387">
    <property type="entry name" value="HATPase_c"/>
    <property type="match status" value="1"/>
</dbReference>
<keyword evidence="8" id="KW-0472">Membrane</keyword>
<dbReference type="InterPro" id="IPR036097">
    <property type="entry name" value="HisK_dim/P_sf"/>
</dbReference>
<dbReference type="InterPro" id="IPR003661">
    <property type="entry name" value="HisK_dim/P_dom"/>
</dbReference>
<evidence type="ECO:0000256" key="1">
    <source>
        <dbReference type="ARBA" id="ARBA00000085"/>
    </source>
</evidence>
<comment type="subcellular location">
    <subcellularLocation>
        <location evidence="2">Membrane</location>
    </subcellularLocation>
</comment>
<sequence length="862" mass="98693">MLKKLFSTHSYGVRLRLIVFVLVAVFLIFSISVMSVFGLNSSHNALSNLRDRSMNQMFFSMSLGIKTTQISTYANKLRQTFRALEYQEASKQLAQHIEQVHHYLDQGKKYASPLEQHQFSGIIQSIDLLEKSVQELLQQAYQRHVLNTSIISKLNQSLLYLEHIKRLEKRTALLADGKLFVSDFQQIENLIETATKGLFSPETFIAIRSVFSFLPEKKQPDIQQEWIKIENEFELITKSAYQLVAINQRIQFLTYQIDSLVAQIDRDYSRLAQEKIAIVNSESAKIQTALSKHILYIWGASLFTVGLIIILGIYIYRLFGKRLYSITQAMTRLSQGDKYAQVPQQQRQDEIGELARAFYIFQQNVVKLARTDALLKEKSELLERTFLAMRDGLAIFNPSGCLMSCNSQFIQLLHWHEEQAREANFSSLAFFLQQGSAKIYGSSEQINEKLLSEMRSEQEPLEIDYCRQILEWRVSALQDGGLVAFLIDRTQRKKLETDLAHSQKMRSIGHLTGGIAHDFNNLLAVIIGNLDLIDPETLHDKQAKRLQRALKAAENSATLTQRLLAYARKQPLHPTSLDLNQLLFEFSDFMKHSLPATITVRLDLAENLPLIYMDKNQLETALVNLLVNAKDALESKGEIVLKTRQLLVQRTHKTEQMVQLSIIDNGCGMSEETRRHIFEPFFTTKQNGKGSGLGLSMVYGFIRQSKGRVKVQSELGKGTKIHLQLPISRRNSTISTALPASMDLSERATLILIEDQKDLRETLNEQLIAMGYQTLVFENAEQAMSHLSKNERIEYEYLLSDVVLNGKMSGIDLANYIKYRFPLIKILLMTGNHTEYIAQFSEFEVLNKPFKQEELLVRLKSL</sequence>
<keyword evidence="6" id="KW-0418">Kinase</keyword>
<organism evidence="12 13">
    <name type="scientific">Histophilus somni</name>
    <name type="common">Haemophilus somnus</name>
    <dbReference type="NCBI Taxonomy" id="731"/>
    <lineage>
        <taxon>Bacteria</taxon>
        <taxon>Pseudomonadati</taxon>
        <taxon>Pseudomonadota</taxon>
        <taxon>Gammaproteobacteria</taxon>
        <taxon>Pasteurellales</taxon>
        <taxon>Pasteurellaceae</taxon>
        <taxon>Histophilus</taxon>
    </lineage>
</organism>
<proteinExistence type="predicted"/>
<dbReference type="GO" id="GO:0016020">
    <property type="term" value="C:membrane"/>
    <property type="evidence" value="ECO:0007669"/>
    <property type="project" value="UniProtKB-SubCell"/>
</dbReference>
<dbReference type="SMART" id="SM00304">
    <property type="entry name" value="HAMP"/>
    <property type="match status" value="1"/>
</dbReference>
<protein>
    <recommendedName>
        <fullName evidence="3">histidine kinase</fullName>
        <ecNumber evidence="3">2.7.13.3</ecNumber>
    </recommendedName>
</protein>
<evidence type="ECO:0000256" key="4">
    <source>
        <dbReference type="ARBA" id="ARBA00022553"/>
    </source>
</evidence>
<feature type="domain" description="HAMP" evidence="11">
    <location>
        <begin position="317"/>
        <end position="370"/>
    </location>
</feature>
<feature type="modified residue" description="4-aspartylphosphate" evidence="7">
    <location>
        <position position="801"/>
    </location>
</feature>
<dbReference type="SUPFAM" id="SSF55785">
    <property type="entry name" value="PYP-like sensor domain (PAS domain)"/>
    <property type="match status" value="1"/>
</dbReference>
<dbReference type="SUPFAM" id="SSF47384">
    <property type="entry name" value="Homodimeric domain of signal transducing histidine kinase"/>
    <property type="match status" value="1"/>
</dbReference>
<dbReference type="PRINTS" id="PR00344">
    <property type="entry name" value="BCTRLSENSOR"/>
</dbReference>
<dbReference type="SUPFAM" id="SSF158472">
    <property type="entry name" value="HAMP domain-like"/>
    <property type="match status" value="1"/>
</dbReference>
<accession>A0A9Q7E4S3</accession>
<dbReference type="SUPFAM" id="SSF55874">
    <property type="entry name" value="ATPase domain of HSP90 chaperone/DNA topoisomerase II/histidine kinase"/>
    <property type="match status" value="1"/>
</dbReference>
<gene>
    <name evidence="12" type="ORF">JFL49_07425</name>
</gene>
<dbReference type="InterPro" id="IPR035965">
    <property type="entry name" value="PAS-like_dom_sf"/>
</dbReference>
<dbReference type="InterPro" id="IPR003594">
    <property type="entry name" value="HATPase_dom"/>
</dbReference>
<dbReference type="Proteomes" id="UP000595373">
    <property type="component" value="Chromosome"/>
</dbReference>
<dbReference type="EC" id="2.7.13.3" evidence="3"/>
<evidence type="ECO:0000259" key="9">
    <source>
        <dbReference type="PROSITE" id="PS50109"/>
    </source>
</evidence>
<feature type="transmembrane region" description="Helical" evidence="8">
    <location>
        <begin position="12"/>
        <end position="37"/>
    </location>
</feature>
<dbReference type="AlphaFoldDB" id="A0A9Q7E4S3"/>
<keyword evidence="4 7" id="KW-0597">Phosphoprotein</keyword>
<dbReference type="SMART" id="SM00388">
    <property type="entry name" value="HisKA"/>
    <property type="match status" value="1"/>
</dbReference>
<dbReference type="InterPro" id="IPR001789">
    <property type="entry name" value="Sig_transdc_resp-reg_receiver"/>
</dbReference>
<evidence type="ECO:0000313" key="13">
    <source>
        <dbReference type="Proteomes" id="UP000595373"/>
    </source>
</evidence>
<name>A0A9Q7E4S3_HISSO</name>
<dbReference type="SMART" id="SM00448">
    <property type="entry name" value="REC"/>
    <property type="match status" value="1"/>
</dbReference>
<evidence type="ECO:0000256" key="7">
    <source>
        <dbReference type="PROSITE-ProRule" id="PRU00169"/>
    </source>
</evidence>
<feature type="domain" description="Response regulatory" evidence="10">
    <location>
        <begin position="749"/>
        <end position="862"/>
    </location>
</feature>
<dbReference type="CDD" id="cd00082">
    <property type="entry name" value="HisKA"/>
    <property type="match status" value="1"/>
</dbReference>
<feature type="transmembrane region" description="Helical" evidence="8">
    <location>
        <begin position="295"/>
        <end position="316"/>
    </location>
</feature>
<dbReference type="Pfam" id="PF02518">
    <property type="entry name" value="HATPase_c"/>
    <property type="match status" value="1"/>
</dbReference>
<evidence type="ECO:0000259" key="11">
    <source>
        <dbReference type="PROSITE" id="PS50885"/>
    </source>
</evidence>
<dbReference type="InterPro" id="IPR003660">
    <property type="entry name" value="HAMP_dom"/>
</dbReference>
<keyword evidence="13" id="KW-1185">Reference proteome</keyword>
<keyword evidence="8" id="KW-0812">Transmembrane</keyword>
<dbReference type="Gene3D" id="3.40.50.2300">
    <property type="match status" value="1"/>
</dbReference>
<dbReference type="PROSITE" id="PS50109">
    <property type="entry name" value="HIS_KIN"/>
    <property type="match status" value="1"/>
</dbReference>
<evidence type="ECO:0000256" key="2">
    <source>
        <dbReference type="ARBA" id="ARBA00004370"/>
    </source>
</evidence>
<dbReference type="Pfam" id="PF12860">
    <property type="entry name" value="PAS_7"/>
    <property type="match status" value="1"/>
</dbReference>
<dbReference type="PROSITE" id="PS50110">
    <property type="entry name" value="RESPONSE_REGULATORY"/>
    <property type="match status" value="1"/>
</dbReference>
<dbReference type="Gene3D" id="1.10.287.130">
    <property type="match status" value="1"/>
</dbReference>
<dbReference type="Pfam" id="PF00072">
    <property type="entry name" value="Response_reg"/>
    <property type="match status" value="1"/>
</dbReference>
<evidence type="ECO:0000256" key="5">
    <source>
        <dbReference type="ARBA" id="ARBA00022679"/>
    </source>
</evidence>
<dbReference type="Gene3D" id="6.10.340.10">
    <property type="match status" value="1"/>
</dbReference>
<evidence type="ECO:0000259" key="10">
    <source>
        <dbReference type="PROSITE" id="PS50110"/>
    </source>
</evidence>
<dbReference type="PANTHER" id="PTHR43065">
    <property type="entry name" value="SENSOR HISTIDINE KINASE"/>
    <property type="match status" value="1"/>
</dbReference>
<dbReference type="Gene3D" id="3.30.565.10">
    <property type="entry name" value="Histidine kinase-like ATPase, C-terminal domain"/>
    <property type="match status" value="1"/>
</dbReference>
<comment type="catalytic activity">
    <reaction evidence="1">
        <text>ATP + protein L-histidine = ADP + protein N-phospho-L-histidine.</text>
        <dbReference type="EC" id="2.7.13.3"/>
    </reaction>
</comment>
<dbReference type="EMBL" id="CP066558">
    <property type="protein sequence ID" value="QQF81890.1"/>
    <property type="molecule type" value="Genomic_DNA"/>
</dbReference>
<evidence type="ECO:0000313" key="12">
    <source>
        <dbReference type="EMBL" id="QQF81890.1"/>
    </source>
</evidence>
<dbReference type="InterPro" id="IPR011006">
    <property type="entry name" value="CheY-like_superfamily"/>
</dbReference>